<evidence type="ECO:0000313" key="5">
    <source>
        <dbReference type="Proteomes" id="UP000650833"/>
    </source>
</evidence>
<sequence>MLPSSLLHFSNKHKTDDSVRNYSTYIDTIEDTLRALSLLLPGRFEDSDLCSQAVLAGLNLVSLYHTKFLVQKSNFLKLKNDSKSTETFNDQFLQNNNSNWSCKTASSVLSVISYTEVVIEMLLNKKVSKSSKWKFIASLEGLKGILRLVIFYGTKRKMILHPTHFIRNVDPVSLKITQDEKHELTSIDPRTGTALSATYDSGWINSNQNNNRGGWAHLSELLWIVRPFIYALMIFLRQRNAKTNELIRLKAKIDDEDKENDEEEDESIEKDDEGSWKPWFVSLIIDMASRIARHMHPMSPLEQDESRRRDYLFIYYLFRGPLYLKFTRIVLDRFCNATEHRPLVSIITAAINDYRPFWEDSYFYTAGS</sequence>
<organism evidence="4 5">
    <name type="scientific">Mucor plumbeus</name>
    <dbReference type="NCBI Taxonomy" id="97098"/>
    <lineage>
        <taxon>Eukaryota</taxon>
        <taxon>Fungi</taxon>
        <taxon>Fungi incertae sedis</taxon>
        <taxon>Mucoromycota</taxon>
        <taxon>Mucoromycotina</taxon>
        <taxon>Mucoromycetes</taxon>
        <taxon>Mucorales</taxon>
        <taxon>Mucorineae</taxon>
        <taxon>Mucoraceae</taxon>
        <taxon>Mucor</taxon>
    </lineage>
</organism>
<gene>
    <name evidence="4" type="ORF">INT46_011787</name>
</gene>
<dbReference type="PANTHER" id="PTHR13299:SF0">
    <property type="entry name" value="PEROXISOMAL MEMBRANE PROTEIN PEX16"/>
    <property type="match status" value="1"/>
</dbReference>
<comment type="caution">
    <text evidence="4">The sequence shown here is derived from an EMBL/GenBank/DDBJ whole genome shotgun (WGS) entry which is preliminary data.</text>
</comment>
<keyword evidence="2" id="KW-0576">Peroxisome</keyword>
<proteinExistence type="inferred from homology"/>
<dbReference type="AlphaFoldDB" id="A0A8H7UQ17"/>
<dbReference type="GO" id="GO:0005778">
    <property type="term" value="C:peroxisomal membrane"/>
    <property type="evidence" value="ECO:0007669"/>
    <property type="project" value="UniProtKB-SubCell"/>
</dbReference>
<dbReference type="Proteomes" id="UP000650833">
    <property type="component" value="Unassembled WGS sequence"/>
</dbReference>
<name>A0A8H7UQ17_9FUNG</name>
<dbReference type="GO" id="GO:0007031">
    <property type="term" value="P:peroxisome organization"/>
    <property type="evidence" value="ECO:0007669"/>
    <property type="project" value="UniProtKB-KW"/>
</dbReference>
<protein>
    <recommendedName>
        <fullName evidence="2">Peroxisomal membrane protein PEX16</fullName>
    </recommendedName>
</protein>
<dbReference type="Pfam" id="PF08610">
    <property type="entry name" value="Pex16"/>
    <property type="match status" value="1"/>
</dbReference>
<dbReference type="OrthoDB" id="2021143at2759"/>
<evidence type="ECO:0000256" key="2">
    <source>
        <dbReference type="RuleBase" id="RU365003"/>
    </source>
</evidence>
<feature type="coiled-coil region" evidence="3">
    <location>
        <begin position="239"/>
        <end position="273"/>
    </location>
</feature>
<evidence type="ECO:0000313" key="4">
    <source>
        <dbReference type="EMBL" id="KAG2191315.1"/>
    </source>
</evidence>
<dbReference type="PANTHER" id="PTHR13299">
    <property type="entry name" value="PEROXISOMAL MEMBRANE PROTEIN PEX16"/>
    <property type="match status" value="1"/>
</dbReference>
<accession>A0A8H7UQ17</accession>
<comment type="similarity">
    <text evidence="1 2">Belongs to the peroxin-16 family.</text>
</comment>
<keyword evidence="3" id="KW-0175">Coiled coil</keyword>
<keyword evidence="2" id="KW-0962">Peroxisome biogenesis</keyword>
<dbReference type="EMBL" id="JAEPRC010000840">
    <property type="protein sequence ID" value="KAG2191315.1"/>
    <property type="molecule type" value="Genomic_DNA"/>
</dbReference>
<dbReference type="InterPro" id="IPR013919">
    <property type="entry name" value="Pex16"/>
</dbReference>
<evidence type="ECO:0000256" key="3">
    <source>
        <dbReference type="SAM" id="Coils"/>
    </source>
</evidence>
<reference evidence="4" key="1">
    <citation type="submission" date="2020-12" db="EMBL/GenBank/DDBJ databases">
        <title>Metabolic potential, ecology and presence of endohyphal bacteria is reflected in genomic diversity of Mucoromycotina.</title>
        <authorList>
            <person name="Muszewska A."/>
            <person name="Okrasinska A."/>
            <person name="Steczkiewicz K."/>
            <person name="Drgas O."/>
            <person name="Orlowska M."/>
            <person name="Perlinska-Lenart U."/>
            <person name="Aleksandrzak-Piekarczyk T."/>
            <person name="Szatraj K."/>
            <person name="Zielenkiewicz U."/>
            <person name="Pilsyk S."/>
            <person name="Malc E."/>
            <person name="Mieczkowski P."/>
            <person name="Kruszewska J.S."/>
            <person name="Biernat P."/>
            <person name="Pawlowska J."/>
        </authorList>
    </citation>
    <scope>NUCLEOTIDE SEQUENCE</scope>
    <source>
        <strain evidence="4">CBS 226.32</strain>
    </source>
</reference>
<keyword evidence="5" id="KW-1185">Reference proteome</keyword>
<evidence type="ECO:0000256" key="1">
    <source>
        <dbReference type="ARBA" id="ARBA00009505"/>
    </source>
</evidence>
<comment type="subcellular location">
    <subcellularLocation>
        <location evidence="2">Peroxisome membrane</location>
    </subcellularLocation>
</comment>